<protein>
    <recommendedName>
        <fullName evidence="6">Apple domain-containing protein</fullName>
    </recommendedName>
</protein>
<evidence type="ECO:0000256" key="4">
    <source>
        <dbReference type="ARBA" id="ARBA00022989"/>
    </source>
</evidence>
<dbReference type="PANTHER" id="PTHR47974">
    <property type="entry name" value="OS07G0415500 PROTEIN"/>
    <property type="match status" value="1"/>
</dbReference>
<dbReference type="PANTHER" id="PTHR47974:SF4">
    <property type="entry name" value="RECEPTOR-LIKE SERINE_THREONINE-PROTEIN KINASE"/>
    <property type="match status" value="1"/>
</dbReference>
<comment type="caution">
    <text evidence="7">The sequence shown here is derived from an EMBL/GenBank/DDBJ whole genome shotgun (WGS) entry which is preliminary data.</text>
</comment>
<comment type="subcellular location">
    <subcellularLocation>
        <location evidence="1">Membrane</location>
        <topology evidence="1">Single-pass membrane protein</topology>
    </subcellularLocation>
</comment>
<dbReference type="Proteomes" id="UP000775213">
    <property type="component" value="Unassembled WGS sequence"/>
</dbReference>
<name>A0AAV7HA65_DENCH</name>
<keyword evidence="3" id="KW-0732">Signal</keyword>
<evidence type="ECO:0000256" key="1">
    <source>
        <dbReference type="ARBA" id="ARBA00004167"/>
    </source>
</evidence>
<dbReference type="AlphaFoldDB" id="A0AAV7HA65"/>
<sequence length="109" mass="12411">MVGISWHMPNSWLMWKNGICSSYPMLECLCPPHLEMTDPGNTNIGRKPKFNHSCPLKPEEMEFKYLQNADFLGIDINFTNMVHLDECKSRCMNDCSCQGFSCKLGNGVC</sequence>
<keyword evidence="5" id="KW-0472">Membrane</keyword>
<evidence type="ECO:0000256" key="5">
    <source>
        <dbReference type="ARBA" id="ARBA00023136"/>
    </source>
</evidence>
<evidence type="ECO:0000256" key="3">
    <source>
        <dbReference type="ARBA" id="ARBA00022729"/>
    </source>
</evidence>
<evidence type="ECO:0000313" key="8">
    <source>
        <dbReference type="Proteomes" id="UP000775213"/>
    </source>
</evidence>
<keyword evidence="8" id="KW-1185">Reference proteome</keyword>
<organism evidence="7 8">
    <name type="scientific">Dendrobium chrysotoxum</name>
    <name type="common">Orchid</name>
    <dbReference type="NCBI Taxonomy" id="161865"/>
    <lineage>
        <taxon>Eukaryota</taxon>
        <taxon>Viridiplantae</taxon>
        <taxon>Streptophyta</taxon>
        <taxon>Embryophyta</taxon>
        <taxon>Tracheophyta</taxon>
        <taxon>Spermatophyta</taxon>
        <taxon>Magnoliopsida</taxon>
        <taxon>Liliopsida</taxon>
        <taxon>Asparagales</taxon>
        <taxon>Orchidaceae</taxon>
        <taxon>Epidendroideae</taxon>
        <taxon>Malaxideae</taxon>
        <taxon>Dendrobiinae</taxon>
        <taxon>Dendrobium</taxon>
    </lineage>
</organism>
<keyword evidence="2" id="KW-0812">Transmembrane</keyword>
<feature type="domain" description="Apple" evidence="6">
    <location>
        <begin position="54"/>
        <end position="109"/>
    </location>
</feature>
<reference evidence="7 8" key="1">
    <citation type="journal article" date="2021" name="Hortic Res">
        <title>Chromosome-scale assembly of the Dendrobium chrysotoxum genome enhances the understanding of orchid evolution.</title>
        <authorList>
            <person name="Zhang Y."/>
            <person name="Zhang G.Q."/>
            <person name="Zhang D."/>
            <person name="Liu X.D."/>
            <person name="Xu X.Y."/>
            <person name="Sun W.H."/>
            <person name="Yu X."/>
            <person name="Zhu X."/>
            <person name="Wang Z.W."/>
            <person name="Zhao X."/>
            <person name="Zhong W.Y."/>
            <person name="Chen H."/>
            <person name="Yin W.L."/>
            <person name="Huang T."/>
            <person name="Niu S.C."/>
            <person name="Liu Z.J."/>
        </authorList>
    </citation>
    <scope>NUCLEOTIDE SEQUENCE [LARGE SCALE GENOMIC DNA]</scope>
    <source>
        <strain evidence="7">Lindl</strain>
    </source>
</reference>
<dbReference type="InterPro" id="IPR003609">
    <property type="entry name" value="Pan_app"/>
</dbReference>
<proteinExistence type="predicted"/>
<gene>
    <name evidence="7" type="ORF">IEQ34_005895</name>
</gene>
<evidence type="ECO:0000313" key="7">
    <source>
        <dbReference type="EMBL" id="KAH0465792.1"/>
    </source>
</evidence>
<evidence type="ECO:0000256" key="2">
    <source>
        <dbReference type="ARBA" id="ARBA00022692"/>
    </source>
</evidence>
<keyword evidence="4" id="KW-1133">Transmembrane helix</keyword>
<dbReference type="GO" id="GO:0016020">
    <property type="term" value="C:membrane"/>
    <property type="evidence" value="ECO:0007669"/>
    <property type="project" value="UniProtKB-SubCell"/>
</dbReference>
<dbReference type="EMBL" id="JAGFBR010000006">
    <property type="protein sequence ID" value="KAH0465792.1"/>
    <property type="molecule type" value="Genomic_DNA"/>
</dbReference>
<evidence type="ECO:0000259" key="6">
    <source>
        <dbReference type="PROSITE" id="PS50948"/>
    </source>
</evidence>
<dbReference type="Pfam" id="PF08276">
    <property type="entry name" value="PAN_2"/>
    <property type="match status" value="1"/>
</dbReference>
<dbReference type="PROSITE" id="PS50948">
    <property type="entry name" value="PAN"/>
    <property type="match status" value="1"/>
</dbReference>
<accession>A0AAV7HA65</accession>